<reference evidence="1" key="1">
    <citation type="submission" date="2015-01" db="EMBL/GenBank/DDBJ databases">
        <title>Transcriptome Assembly of Fopius arisanus.</title>
        <authorList>
            <person name="Geib S."/>
        </authorList>
    </citation>
    <scope>NUCLEOTIDE SEQUENCE</scope>
</reference>
<gene>
    <name evidence="1" type="primary">TKL1</name>
    <name evidence="1" type="ORF">g.14888</name>
</gene>
<evidence type="ECO:0000313" key="1">
    <source>
        <dbReference type="EMBL" id="JAG80820.1"/>
    </source>
</evidence>
<proteinExistence type="predicted"/>
<organism evidence="1">
    <name type="scientific">Fopius arisanus</name>
    <dbReference type="NCBI Taxonomy" id="64838"/>
    <lineage>
        <taxon>Eukaryota</taxon>
        <taxon>Metazoa</taxon>
        <taxon>Ecdysozoa</taxon>
        <taxon>Arthropoda</taxon>
        <taxon>Hexapoda</taxon>
        <taxon>Insecta</taxon>
        <taxon>Pterygota</taxon>
        <taxon>Neoptera</taxon>
        <taxon>Endopterygota</taxon>
        <taxon>Hymenoptera</taxon>
        <taxon>Apocrita</taxon>
        <taxon>Ichneumonoidea</taxon>
        <taxon>Braconidae</taxon>
        <taxon>Opiinae</taxon>
        <taxon>Fopius</taxon>
    </lineage>
</organism>
<accession>A0A0C9Q9K0</accession>
<feature type="non-terminal residue" evidence="1">
    <location>
        <position position="1"/>
    </location>
</feature>
<dbReference type="AlphaFoldDB" id="A0A0C9Q9K0"/>
<dbReference type="EMBL" id="GBYB01011053">
    <property type="protein sequence ID" value="JAG80820.1"/>
    <property type="molecule type" value="Transcribed_RNA"/>
</dbReference>
<protein>
    <submittedName>
        <fullName evidence="1">TKL1 protein</fullName>
    </submittedName>
</protein>
<sequence>LLSICFRFSLSAIRMKQIFIFIASALLLLQPSHAFPRTKRNTEAVLALFQNSSSEEVDPKVQLAVTTLNDIVQISKWVLEKGSVVVNNAVKELEALPVQDELLRANITRMSKIGTESAQFKPEEDGQSILKLLDYMVSFTEMMANYENMPDDSKQKAILKTALENNGYNKLEKDYEEKVVQLTKDFDQEFGKYVSGLTPAEKVDEAKLLKWYDDYKAETDEDKKFDKFGDFFDQIS</sequence>
<name>A0A0C9Q9K0_9HYME</name>